<evidence type="ECO:0000313" key="6">
    <source>
        <dbReference type="EMBL" id="CAI5741266.1"/>
    </source>
</evidence>
<keyword evidence="3" id="KW-0539">Nucleus</keyword>
<name>A0AAV0UWK0_9STRA</name>
<evidence type="ECO:0000256" key="3">
    <source>
        <dbReference type="ARBA" id="ARBA00023242"/>
    </source>
</evidence>
<evidence type="ECO:0000256" key="2">
    <source>
        <dbReference type="ARBA" id="ARBA00023125"/>
    </source>
</evidence>
<evidence type="ECO:0000259" key="5">
    <source>
        <dbReference type="SMART" id="SM00415"/>
    </source>
</evidence>
<dbReference type="GO" id="GO:0005634">
    <property type="term" value="C:nucleus"/>
    <property type="evidence" value="ECO:0007669"/>
    <property type="project" value="UniProtKB-SubCell"/>
</dbReference>
<evidence type="ECO:0000256" key="1">
    <source>
        <dbReference type="ARBA" id="ARBA00004123"/>
    </source>
</evidence>
<dbReference type="PANTHER" id="PTHR10015">
    <property type="entry name" value="HEAT SHOCK TRANSCRIPTION FACTOR"/>
    <property type="match status" value="1"/>
</dbReference>
<gene>
    <name evidence="6" type="ORF">PDE001_LOCUS7750</name>
</gene>
<keyword evidence="2" id="KW-0238">DNA-binding</keyword>
<comment type="subcellular location">
    <subcellularLocation>
        <location evidence="1">Nucleus</location>
    </subcellularLocation>
</comment>
<dbReference type="Proteomes" id="UP001162029">
    <property type="component" value="Unassembled WGS sequence"/>
</dbReference>
<dbReference type="AlphaFoldDB" id="A0AAV0UWK0"/>
<dbReference type="EMBL" id="CANTFM010001569">
    <property type="protein sequence ID" value="CAI5741266.1"/>
    <property type="molecule type" value="Genomic_DNA"/>
</dbReference>
<dbReference type="PANTHER" id="PTHR10015:SF427">
    <property type="entry name" value="HEAT SHOCK FACTOR PROTEIN"/>
    <property type="match status" value="1"/>
</dbReference>
<evidence type="ECO:0000256" key="4">
    <source>
        <dbReference type="RuleBase" id="RU004020"/>
    </source>
</evidence>
<dbReference type="InterPro" id="IPR036388">
    <property type="entry name" value="WH-like_DNA-bd_sf"/>
</dbReference>
<dbReference type="SUPFAM" id="SSF46785">
    <property type="entry name" value="Winged helix' DNA-binding domain"/>
    <property type="match status" value="1"/>
</dbReference>
<comment type="similarity">
    <text evidence="4">Belongs to the HSF family.</text>
</comment>
<sequence length="287" mass="32714">MRVLSDLRVPPVGLDTSAKPKEVAPFLRSLRRMLENESVEILRWTPNGRAFEILDMDRMMDEVLPKYFKHRKYASFQRQLNYFSFKKWTKSKAVICTFSNDCFLRDRPDLSWHIARKKSVHMTMPRKLRPSSVSSEPKCNVEMETMKVEPPRPQPFPSKSSWKGAIVIRVPQVPSAMHVGGPYGTGHPIPSPTDMDMMLMENDIEPQTLLQPASFFATPPLGEQDVDSLEWIDSFLPSLDTFPRQEEPTFAGNTVNVSVSALMRPTPQYLVSSGGDYSCPDFSVNIR</sequence>
<dbReference type="InterPro" id="IPR000232">
    <property type="entry name" value="HSF_DNA-bd"/>
</dbReference>
<dbReference type="InterPro" id="IPR036390">
    <property type="entry name" value="WH_DNA-bd_sf"/>
</dbReference>
<dbReference type="SMART" id="SM00415">
    <property type="entry name" value="HSF"/>
    <property type="match status" value="1"/>
</dbReference>
<proteinExistence type="inferred from homology"/>
<feature type="domain" description="HSF-type DNA-binding" evidence="5">
    <location>
        <begin position="22"/>
        <end position="117"/>
    </location>
</feature>
<dbReference type="GO" id="GO:0003700">
    <property type="term" value="F:DNA-binding transcription factor activity"/>
    <property type="evidence" value="ECO:0007669"/>
    <property type="project" value="InterPro"/>
</dbReference>
<keyword evidence="7" id="KW-1185">Reference proteome</keyword>
<evidence type="ECO:0000313" key="7">
    <source>
        <dbReference type="Proteomes" id="UP001162029"/>
    </source>
</evidence>
<dbReference type="Pfam" id="PF00447">
    <property type="entry name" value="HSF_DNA-bind"/>
    <property type="match status" value="1"/>
</dbReference>
<comment type="caution">
    <text evidence="6">The sequence shown here is derived from an EMBL/GenBank/DDBJ whole genome shotgun (WGS) entry which is preliminary data.</text>
</comment>
<dbReference type="GO" id="GO:0043565">
    <property type="term" value="F:sequence-specific DNA binding"/>
    <property type="evidence" value="ECO:0007669"/>
    <property type="project" value="InterPro"/>
</dbReference>
<dbReference type="FunFam" id="1.10.10.10:FF:000286">
    <property type="entry name" value="Heat shock transcription factor"/>
    <property type="match status" value="1"/>
</dbReference>
<reference evidence="6" key="1">
    <citation type="submission" date="2022-12" db="EMBL/GenBank/DDBJ databases">
        <authorList>
            <person name="Webb A."/>
        </authorList>
    </citation>
    <scope>NUCLEOTIDE SEQUENCE</scope>
    <source>
        <strain evidence="6">Pd1</strain>
    </source>
</reference>
<dbReference type="PRINTS" id="PR00056">
    <property type="entry name" value="HSFDOMAIN"/>
</dbReference>
<organism evidence="6 7">
    <name type="scientific">Peronospora destructor</name>
    <dbReference type="NCBI Taxonomy" id="86335"/>
    <lineage>
        <taxon>Eukaryota</taxon>
        <taxon>Sar</taxon>
        <taxon>Stramenopiles</taxon>
        <taxon>Oomycota</taxon>
        <taxon>Peronosporomycetes</taxon>
        <taxon>Peronosporales</taxon>
        <taxon>Peronosporaceae</taxon>
        <taxon>Peronospora</taxon>
    </lineage>
</organism>
<dbReference type="Gene3D" id="1.10.10.10">
    <property type="entry name" value="Winged helix-like DNA-binding domain superfamily/Winged helix DNA-binding domain"/>
    <property type="match status" value="1"/>
</dbReference>
<accession>A0AAV0UWK0</accession>
<protein>
    <recommendedName>
        <fullName evidence="5">HSF-type DNA-binding domain-containing protein</fullName>
    </recommendedName>
</protein>